<dbReference type="HOGENOM" id="CLU_2568224_0_0_9"/>
<dbReference type="RefSeq" id="WP_012813430.1">
    <property type="nucleotide sequence ID" value="NC_013216.1"/>
</dbReference>
<dbReference type="Proteomes" id="UP000002217">
    <property type="component" value="Chromosome"/>
</dbReference>
<evidence type="ECO:0000313" key="2">
    <source>
        <dbReference type="Proteomes" id="UP000002217"/>
    </source>
</evidence>
<dbReference type="EMBL" id="CP001720">
    <property type="protein sequence ID" value="ACV60978.1"/>
    <property type="molecule type" value="Genomic_DNA"/>
</dbReference>
<name>C8VVA9_DESAS</name>
<proteinExistence type="predicted"/>
<organism evidence="1 2">
    <name type="scientific">Desulfofarcimen acetoxidans (strain ATCC 49208 / DSM 771 / KCTC 5769 / VKM B-1644 / 5575)</name>
    <name type="common">Desulfotomaculum acetoxidans</name>
    <dbReference type="NCBI Taxonomy" id="485916"/>
    <lineage>
        <taxon>Bacteria</taxon>
        <taxon>Bacillati</taxon>
        <taxon>Bacillota</taxon>
        <taxon>Clostridia</taxon>
        <taxon>Eubacteriales</taxon>
        <taxon>Peptococcaceae</taxon>
        <taxon>Desulfofarcimen</taxon>
    </lineage>
</organism>
<accession>C8VVA9</accession>
<dbReference type="AlphaFoldDB" id="C8VVA9"/>
<sequence length="81" mass="9036">MDIKKYSEEVIDLLNNLSDEEFDMLLIDAGIVEVDECPFVMDTSLKISLSMSVSYKEAAGIYSHSITDANKNNFVVDLKVA</sequence>
<keyword evidence="2" id="KW-1185">Reference proteome</keyword>
<gene>
    <name evidence="1" type="ordered locus">Dtox_0014</name>
</gene>
<reference evidence="1 2" key="1">
    <citation type="journal article" date="2009" name="Stand. Genomic Sci.">
        <title>Complete genome sequence of Desulfotomaculum acetoxidans type strain (5575).</title>
        <authorList>
            <person name="Spring S."/>
            <person name="Lapidus A."/>
            <person name="Schroder M."/>
            <person name="Gleim D."/>
            <person name="Sims D."/>
            <person name="Meincke L."/>
            <person name="Glavina Del Rio T."/>
            <person name="Tice H."/>
            <person name="Copeland A."/>
            <person name="Cheng J.F."/>
            <person name="Lucas S."/>
            <person name="Chen F."/>
            <person name="Nolan M."/>
            <person name="Bruce D."/>
            <person name="Goodwin L."/>
            <person name="Pitluck S."/>
            <person name="Ivanova N."/>
            <person name="Mavromatis K."/>
            <person name="Mikhailova N."/>
            <person name="Pati A."/>
            <person name="Chen A."/>
            <person name="Palaniappan K."/>
            <person name="Land M."/>
            <person name="Hauser L."/>
            <person name="Chang Y.J."/>
            <person name="Jeffries C.D."/>
            <person name="Chain P."/>
            <person name="Saunders E."/>
            <person name="Brettin T."/>
            <person name="Detter J.C."/>
            <person name="Goker M."/>
            <person name="Bristow J."/>
            <person name="Eisen J.A."/>
            <person name="Markowitz V."/>
            <person name="Hugenholtz P."/>
            <person name="Kyrpides N.C."/>
            <person name="Klenk H.P."/>
            <person name="Han C."/>
        </authorList>
    </citation>
    <scope>NUCLEOTIDE SEQUENCE [LARGE SCALE GENOMIC DNA]</scope>
    <source>
        <strain evidence="2">ATCC 49208 / DSM 771 / VKM B-1644</strain>
    </source>
</reference>
<evidence type="ECO:0000313" key="1">
    <source>
        <dbReference type="EMBL" id="ACV60978.1"/>
    </source>
</evidence>
<protein>
    <submittedName>
        <fullName evidence="1">Uncharacterized protein</fullName>
    </submittedName>
</protein>
<dbReference type="STRING" id="485916.Dtox_0014"/>
<dbReference type="KEGG" id="dae:Dtox_0014"/>